<proteinExistence type="predicted"/>
<reference evidence="3" key="1">
    <citation type="submission" date="2018-10" db="EMBL/GenBank/DDBJ databases">
        <authorList>
            <person name="Vincent A.T."/>
            <person name="Schiettekatte O."/>
            <person name="Bourhy P."/>
            <person name="Veyrier F.J."/>
            <person name="Picardeau M."/>
        </authorList>
    </citation>
    <scope>NUCLEOTIDE SEQUENCE</scope>
    <source>
        <strain evidence="3">201702690</strain>
    </source>
</reference>
<dbReference type="Proteomes" id="UP000297273">
    <property type="component" value="Unassembled WGS sequence"/>
</dbReference>
<dbReference type="OrthoDB" id="332643at2"/>
<evidence type="ECO:0000256" key="1">
    <source>
        <dbReference type="SAM" id="SignalP"/>
    </source>
</evidence>
<reference evidence="2 5" key="2">
    <citation type="journal article" date="2019" name="PLoS Negl. Trop. Dis.">
        <title>Revisiting the worldwide diversity of Leptospira species in the environment.</title>
        <authorList>
            <person name="Vincent A.T."/>
            <person name="Schiettekatte O."/>
            <person name="Bourhy P."/>
            <person name="Veyrier F.J."/>
            <person name="Picardeau M."/>
        </authorList>
    </citation>
    <scope>NUCLEOTIDE SEQUENCE [LARGE SCALE GENOMIC DNA]</scope>
    <source>
        <strain evidence="3">201702690</strain>
        <strain evidence="2 5">SSW18</strain>
    </source>
</reference>
<evidence type="ECO:0000313" key="4">
    <source>
        <dbReference type="Proteomes" id="UP000297273"/>
    </source>
</evidence>
<dbReference type="AlphaFoldDB" id="A0A5F1ZXJ0"/>
<feature type="chain" id="PRO_5043207049" description="Lipoprotein" evidence="1">
    <location>
        <begin position="25"/>
        <end position="91"/>
    </location>
</feature>
<dbReference type="EMBL" id="RQER01000011">
    <property type="protein sequence ID" value="TGJ98480.1"/>
    <property type="molecule type" value="Genomic_DNA"/>
</dbReference>
<dbReference type="EMBL" id="RQGC01000001">
    <property type="protein sequence ID" value="TGL43394.1"/>
    <property type="molecule type" value="Genomic_DNA"/>
</dbReference>
<sequence>MQTKKVILIILVALSSLWTYNCNAYDDLYGNGKNKNDKNKKDECTGSALLYASCAQANPSTAMTTCYQEYVLAAAYCGGGGAYGGGGGGGY</sequence>
<gene>
    <name evidence="2" type="ORF">EHO57_17940</name>
    <name evidence="3" type="ORF">EHQ53_01800</name>
</gene>
<dbReference type="RefSeq" id="WP_135642402.1">
    <property type="nucleotide sequence ID" value="NZ_RQER01000011.1"/>
</dbReference>
<protein>
    <recommendedName>
        <fullName evidence="6">Lipoprotein</fullName>
    </recommendedName>
</protein>
<feature type="signal peptide" evidence="1">
    <location>
        <begin position="1"/>
        <end position="24"/>
    </location>
</feature>
<name>A0A5F1ZXJ0_9LEPT</name>
<evidence type="ECO:0000313" key="5">
    <source>
        <dbReference type="Proteomes" id="UP000297946"/>
    </source>
</evidence>
<dbReference type="Proteomes" id="UP000297946">
    <property type="component" value="Unassembled WGS sequence"/>
</dbReference>
<keyword evidence="4" id="KW-1185">Reference proteome</keyword>
<evidence type="ECO:0000313" key="3">
    <source>
        <dbReference type="EMBL" id="TGL43394.1"/>
    </source>
</evidence>
<keyword evidence="1" id="KW-0732">Signal</keyword>
<organism evidence="2 5">
    <name type="scientific">Leptospira langatensis</name>
    <dbReference type="NCBI Taxonomy" id="2484983"/>
    <lineage>
        <taxon>Bacteria</taxon>
        <taxon>Pseudomonadati</taxon>
        <taxon>Spirochaetota</taxon>
        <taxon>Spirochaetia</taxon>
        <taxon>Leptospirales</taxon>
        <taxon>Leptospiraceae</taxon>
        <taxon>Leptospira</taxon>
    </lineage>
</organism>
<accession>A0A5F1ZXJ0</accession>
<evidence type="ECO:0000313" key="2">
    <source>
        <dbReference type="EMBL" id="TGJ98480.1"/>
    </source>
</evidence>
<comment type="caution">
    <text evidence="2">The sequence shown here is derived from an EMBL/GenBank/DDBJ whole genome shotgun (WGS) entry which is preliminary data.</text>
</comment>
<evidence type="ECO:0008006" key="6">
    <source>
        <dbReference type="Google" id="ProtNLM"/>
    </source>
</evidence>